<keyword evidence="2" id="KW-1185">Reference proteome</keyword>
<accession>A0AAN5DEN5</accession>
<evidence type="ECO:0000313" key="2">
    <source>
        <dbReference type="Proteomes" id="UP001328107"/>
    </source>
</evidence>
<feature type="non-terminal residue" evidence="1">
    <location>
        <position position="133"/>
    </location>
</feature>
<feature type="non-terminal residue" evidence="1">
    <location>
        <position position="1"/>
    </location>
</feature>
<proteinExistence type="predicted"/>
<comment type="caution">
    <text evidence="1">The sequence shown here is derived from an EMBL/GenBank/DDBJ whole genome shotgun (WGS) entry which is preliminary data.</text>
</comment>
<reference evidence="2" key="1">
    <citation type="submission" date="2022-10" db="EMBL/GenBank/DDBJ databases">
        <title>Genome assembly of Pristionchus species.</title>
        <authorList>
            <person name="Yoshida K."/>
            <person name="Sommer R.J."/>
        </authorList>
    </citation>
    <scope>NUCLEOTIDE SEQUENCE [LARGE SCALE GENOMIC DNA]</scope>
    <source>
        <strain evidence="2">RS5460</strain>
    </source>
</reference>
<organism evidence="1 2">
    <name type="scientific">Pristionchus mayeri</name>
    <dbReference type="NCBI Taxonomy" id="1317129"/>
    <lineage>
        <taxon>Eukaryota</taxon>
        <taxon>Metazoa</taxon>
        <taxon>Ecdysozoa</taxon>
        <taxon>Nematoda</taxon>
        <taxon>Chromadorea</taxon>
        <taxon>Rhabditida</taxon>
        <taxon>Rhabditina</taxon>
        <taxon>Diplogasteromorpha</taxon>
        <taxon>Diplogasteroidea</taxon>
        <taxon>Neodiplogasteridae</taxon>
        <taxon>Pristionchus</taxon>
    </lineage>
</organism>
<name>A0AAN5DEN5_9BILA</name>
<dbReference type="AlphaFoldDB" id="A0AAN5DEN5"/>
<dbReference type="EMBL" id="BTRK01000006">
    <property type="protein sequence ID" value="GMR61112.1"/>
    <property type="molecule type" value="Genomic_DNA"/>
</dbReference>
<evidence type="ECO:0000313" key="1">
    <source>
        <dbReference type="EMBL" id="GMR61112.1"/>
    </source>
</evidence>
<gene>
    <name evidence="1" type="ORF">PMAYCL1PPCAC_31307</name>
</gene>
<sequence>FLSDNQIATLQCTHLVDWHKSFLNRSTWVSRVKILRKVQVPTTGKFPCLYTISHEEVFKKSEKLILLPSEVYGTGYFRFVHSTKVGREYLACGGGSVRTTHGEVPARDDESILFEAWDDLTFVYRRTQIFHSD</sequence>
<protein>
    <submittedName>
        <fullName evidence="1">Uncharacterized protein</fullName>
    </submittedName>
</protein>
<dbReference type="Proteomes" id="UP001328107">
    <property type="component" value="Unassembled WGS sequence"/>
</dbReference>